<comment type="caution">
    <text evidence="1">The sequence shown here is derived from an EMBL/GenBank/DDBJ whole genome shotgun (WGS) entry which is preliminary data.</text>
</comment>
<dbReference type="EMBL" id="SWAV01000005">
    <property type="protein sequence ID" value="TKA90366.1"/>
    <property type="molecule type" value="Genomic_DNA"/>
</dbReference>
<gene>
    <name evidence="1" type="ORF">FA869_14710</name>
</gene>
<protein>
    <submittedName>
        <fullName evidence="1">Uncharacterized protein</fullName>
    </submittedName>
</protein>
<dbReference type="AlphaFoldDB" id="A0A4U0YJS4"/>
<dbReference type="Proteomes" id="UP000305198">
    <property type="component" value="Unassembled WGS sequence"/>
</dbReference>
<organism evidence="1 2">
    <name type="scientific">Halopseudomonas bauzanensis</name>
    <dbReference type="NCBI Taxonomy" id="653930"/>
    <lineage>
        <taxon>Bacteria</taxon>
        <taxon>Pseudomonadati</taxon>
        <taxon>Pseudomonadota</taxon>
        <taxon>Gammaproteobacteria</taxon>
        <taxon>Pseudomonadales</taxon>
        <taxon>Pseudomonadaceae</taxon>
        <taxon>Halopseudomonas</taxon>
    </lineage>
</organism>
<evidence type="ECO:0000313" key="2">
    <source>
        <dbReference type="Proteomes" id="UP000305198"/>
    </source>
</evidence>
<evidence type="ECO:0000313" key="1">
    <source>
        <dbReference type="EMBL" id="TKA90366.1"/>
    </source>
</evidence>
<accession>A0A4U0YJS4</accession>
<name>A0A4U0YJS4_9GAMM</name>
<reference evidence="1 2" key="1">
    <citation type="submission" date="2019-04" db="EMBL/GenBank/DDBJ databases">
        <title>Crypto-aerobic microbial life in anoxic (sulfidic) marine sediments.</title>
        <authorList>
            <person name="Bhattacharya S."/>
            <person name="Roy C."/>
            <person name="Mondal N."/>
            <person name="Sarkar J."/>
            <person name="Mandal S."/>
            <person name="Rameez M.J."/>
            <person name="Ghosh W."/>
        </authorList>
    </citation>
    <scope>NUCLEOTIDE SEQUENCE [LARGE SCALE GENOMIC DNA]</scope>
    <source>
        <strain evidence="1 2">SBBB</strain>
    </source>
</reference>
<dbReference type="RefSeq" id="WP_136869918.1">
    <property type="nucleotide sequence ID" value="NZ_SWAV01000005.1"/>
</dbReference>
<sequence length="107" mass="12256">MLPTEREVSVALELLERFITTALSLETQQIPEVDDVKFAVATVILYFGFNEEDYEIRNLIKTLESRKGVSYSELRSHLPNFVSHARELLYTRSSSAFYGETSGDDLF</sequence>
<proteinExistence type="predicted"/>